<dbReference type="AlphaFoldDB" id="A0A2K2FCK7"/>
<keyword evidence="3" id="KW-1185">Reference proteome</keyword>
<feature type="transmembrane region" description="Helical" evidence="1">
    <location>
        <begin position="144"/>
        <end position="165"/>
    </location>
</feature>
<feature type="transmembrane region" description="Helical" evidence="1">
    <location>
        <begin position="172"/>
        <end position="191"/>
    </location>
</feature>
<sequence length="256" mass="28571">MAYNLLIIVSGGVKILLFKKSLFVILLLLLLLVAAIAPVCYANSAEPPSIVIIVPGVKKDLEISIGSGDIFSKASKTVKAFESYYVFYNRDLKADGDYTLKITTEGTTYEIEMNDKPLKNYNNIYTLNLKNKTLTRGKSTLRSILLVSFRLILTLFIEAGVFTLFKYKEKRSWIAFLIINLISQGVLNIWLNTASPLGSYLILLLIFGEIFVFIFEIFAFLLTVKESKAAITASYVIVANLFSLVAGGYIITYLPI</sequence>
<protein>
    <submittedName>
        <fullName evidence="2">Uncharacterized protein</fullName>
    </submittedName>
</protein>
<evidence type="ECO:0000313" key="3">
    <source>
        <dbReference type="Proteomes" id="UP000236151"/>
    </source>
</evidence>
<feature type="transmembrane region" description="Helical" evidence="1">
    <location>
        <begin position="197"/>
        <end position="222"/>
    </location>
</feature>
<evidence type="ECO:0000313" key="2">
    <source>
        <dbReference type="EMBL" id="PNT98263.1"/>
    </source>
</evidence>
<reference evidence="2 3" key="1">
    <citation type="submission" date="2017-06" db="EMBL/GenBank/DDBJ databases">
        <title>Investigating the central metabolism of Clostridium thermosuccinogenes.</title>
        <authorList>
            <person name="Koendjbiharie J.G."/>
            <person name="van Kranenburg R."/>
        </authorList>
    </citation>
    <scope>NUCLEOTIDE SEQUENCE [LARGE SCALE GENOMIC DNA]</scope>
    <source>
        <strain evidence="2 3">DSM 5806</strain>
    </source>
</reference>
<dbReference type="OrthoDB" id="1952838at2"/>
<evidence type="ECO:0000256" key="1">
    <source>
        <dbReference type="SAM" id="Phobius"/>
    </source>
</evidence>
<gene>
    <name evidence="2" type="ORF">CDQ84_11405</name>
</gene>
<keyword evidence="1" id="KW-0812">Transmembrane</keyword>
<dbReference type="Proteomes" id="UP000236151">
    <property type="component" value="Unassembled WGS sequence"/>
</dbReference>
<organism evidence="2 3">
    <name type="scientific">Clostridium thermosuccinogenes</name>
    <dbReference type="NCBI Taxonomy" id="84032"/>
    <lineage>
        <taxon>Bacteria</taxon>
        <taxon>Bacillati</taxon>
        <taxon>Bacillota</taxon>
        <taxon>Clostridia</taxon>
        <taxon>Eubacteriales</taxon>
        <taxon>Clostridiaceae</taxon>
        <taxon>Clostridium</taxon>
    </lineage>
</organism>
<comment type="caution">
    <text evidence="2">The sequence shown here is derived from an EMBL/GenBank/DDBJ whole genome shotgun (WGS) entry which is preliminary data.</text>
</comment>
<name>A0A2K2FCK7_9CLOT</name>
<dbReference type="KEGG" id="cthd:CDO33_03170"/>
<dbReference type="EMBL" id="NIOJ01000029">
    <property type="protein sequence ID" value="PNT98263.1"/>
    <property type="molecule type" value="Genomic_DNA"/>
</dbReference>
<feature type="transmembrane region" description="Helical" evidence="1">
    <location>
        <begin position="234"/>
        <end position="254"/>
    </location>
</feature>
<keyword evidence="1" id="KW-0472">Membrane</keyword>
<keyword evidence="1" id="KW-1133">Transmembrane helix</keyword>
<proteinExistence type="predicted"/>
<accession>A0A2K2FCK7</accession>